<proteinExistence type="predicted"/>
<dbReference type="EMBL" id="GL376632">
    <property type="status" value="NOT_ANNOTATED_CDS"/>
    <property type="molecule type" value="Genomic_DNA"/>
</dbReference>
<dbReference type="InParanoid" id="K3WW68"/>
<evidence type="ECO:0000313" key="2">
    <source>
        <dbReference type="EnsemblProtists" id="PYU1_T009216"/>
    </source>
</evidence>
<dbReference type="VEuPathDB" id="FungiDB:PYU1_G009198"/>
<dbReference type="eggNOG" id="ENOG502R2UC">
    <property type="taxonomic scope" value="Eukaryota"/>
</dbReference>
<feature type="compositionally biased region" description="Low complexity" evidence="1">
    <location>
        <begin position="1148"/>
        <end position="1167"/>
    </location>
</feature>
<keyword evidence="3" id="KW-1185">Reference proteome</keyword>
<dbReference type="AlphaFoldDB" id="K3WW68"/>
<dbReference type="STRING" id="431595.K3WW68"/>
<feature type="region of interest" description="Disordered" evidence="1">
    <location>
        <begin position="1"/>
        <end position="65"/>
    </location>
</feature>
<dbReference type="PANTHER" id="PTHR31697:SF2">
    <property type="entry name" value="INTEGRATOR COMPLEX SUBUNIT 5"/>
    <property type="match status" value="1"/>
</dbReference>
<dbReference type="InterPro" id="IPR040316">
    <property type="entry name" value="INTS5"/>
</dbReference>
<dbReference type="GO" id="GO:0032039">
    <property type="term" value="C:integrator complex"/>
    <property type="evidence" value="ECO:0007669"/>
    <property type="project" value="InterPro"/>
</dbReference>
<dbReference type="Proteomes" id="UP000019132">
    <property type="component" value="Unassembled WGS sequence"/>
</dbReference>
<evidence type="ECO:0000313" key="3">
    <source>
        <dbReference type="Proteomes" id="UP000019132"/>
    </source>
</evidence>
<feature type="region of interest" description="Disordered" evidence="1">
    <location>
        <begin position="1143"/>
        <end position="1173"/>
    </location>
</feature>
<name>K3WW68_GLOUD</name>
<dbReference type="EnsemblProtists" id="PYU1_T009216">
    <property type="protein sequence ID" value="PYU1_T009216"/>
    <property type="gene ID" value="PYU1_G009198"/>
</dbReference>
<reference evidence="3" key="2">
    <citation type="submission" date="2010-04" db="EMBL/GenBank/DDBJ databases">
        <authorList>
            <person name="Buell R."/>
            <person name="Hamilton J."/>
            <person name="Hostetler J."/>
        </authorList>
    </citation>
    <scope>NUCLEOTIDE SEQUENCE [LARGE SCALE GENOMIC DNA]</scope>
    <source>
        <strain evidence="3">DAOM:BR144</strain>
    </source>
</reference>
<reference evidence="2" key="3">
    <citation type="submission" date="2015-02" db="UniProtKB">
        <authorList>
            <consortium name="EnsemblProtists"/>
        </authorList>
    </citation>
    <scope>IDENTIFICATION</scope>
    <source>
        <strain evidence="2">DAOM BR144</strain>
    </source>
</reference>
<feature type="region of interest" description="Disordered" evidence="1">
    <location>
        <begin position="954"/>
        <end position="973"/>
    </location>
</feature>
<dbReference type="OMA" id="NHFPAFL"/>
<organism evidence="2 3">
    <name type="scientific">Globisporangium ultimum (strain ATCC 200006 / CBS 805.95 / DAOM BR144)</name>
    <name type="common">Pythium ultimum</name>
    <dbReference type="NCBI Taxonomy" id="431595"/>
    <lineage>
        <taxon>Eukaryota</taxon>
        <taxon>Sar</taxon>
        <taxon>Stramenopiles</taxon>
        <taxon>Oomycota</taxon>
        <taxon>Peronosporomycetes</taxon>
        <taxon>Pythiales</taxon>
        <taxon>Pythiaceae</taxon>
        <taxon>Globisporangium</taxon>
    </lineage>
</organism>
<sequence length="1209" mass="133723">MEIPLNAMDGDDDGNASPVPPVFTLPMRAPTSLSSLLSSSSDHDVAPITVPPPDPNPPSRLHRAGLSNLMNSPMDDDMSPAMRHHDDAINNQVHVQVVNAAPQVAVVSEPQTVEEPQSMDVDESERVAVVNDPISPQSTSDSPVPTRQHKQSMIEINIQSVVLSDDDLERVKLEFQSAVQKYLAAEAKGGAPAAKRHKKSKQQRKSKALSYTMEESIAEIQKCIRLLQEKIDSQFTSLRVLTEVVQFCLAFCGILNEKDPIEKILVMNSAQTTTTASSSTTASESSAPTLDFEATLAALMHKPLHSQLLSVIRRAIMSCHDEQDATKLMAQVLEWCQSAAVPSHWMWTLACVGQLNSFAMVEFLAHEILFTQFDNDVARAITIPVVEYLISKNPAQLVDIVRDLLVEAATDDVLEIRGRSVAWVLHQLVTVATEYPVFLRACDDSLQFVITKDLVCALSAKISSYPLQLTTQAQNEGSTWSAKLLRLLEQRSNELPYSGFQLILLLQELTATATTAYPRLADAASAFHTQVVEWASDEESHVFVKGIYRFLPFICRSALCALRASNVDANDPSQQRFDKWRHWLELLAKFVSVKDVTKHLIDADLMLCENTDDASLSAGATCERRDRAFCELLSSILTPLSAGYVVFVKEMMTSCNYSLVPDARHTRRILGILHTLLQGNERGGHESQDLPIQLLVAASDLSLAAAIDPLVQAESWTHNWQRFVLWKGAQGADFWEGFLDLSCSRDPKVASRALALLSQSPFRSLEDPMWQYRCLRKLTTVFFHLLRQYRAEIVSSKNSSSQVVLFEMQSRLETLKVTMFRLLALDGGVAHYPSSVYSTFASLWIDALFSTTSATSIPTHFPNRVNFSHNDEELPIDEDGGRVVIRLERTISSKCTNLQSSKVIVTQFPETLVYRKTLDASWEREMDAAHTCSMYATDLLFQLLSTTVPTMAGRSASAVGRRPSPNGDPDSDQCERKLKAVVDLLLERAIPCCGIPSDDIYKETLPNRSSFDMDLRIEQWLNHFPAFLPLLRAAITTSATIHSSQSLRLVPLIKSALIVLLGHWNSVKGGDLGVENMDVPPYMRNRNQLALTCALVEILRLTGWIPPQLGKAAELLPLTSPADIRGILFSCWFYLSDRPPSAETAMGPTPGSSTTASPISATSSPAVSGGGSGTNPHANVPLEFYLIPLRKALHNNIRKIGSKYPLYMC</sequence>
<accession>K3WW68</accession>
<dbReference type="PANTHER" id="PTHR31697">
    <property type="entry name" value="INTEGRATOR COMPLEX SUBUNIT 5"/>
    <property type="match status" value="1"/>
</dbReference>
<reference evidence="3" key="1">
    <citation type="journal article" date="2010" name="Genome Biol.">
        <title>Genome sequence of the necrotrophic plant pathogen Pythium ultimum reveals original pathogenicity mechanisms and effector repertoire.</title>
        <authorList>
            <person name="Levesque C.A."/>
            <person name="Brouwer H."/>
            <person name="Cano L."/>
            <person name="Hamilton J.P."/>
            <person name="Holt C."/>
            <person name="Huitema E."/>
            <person name="Raffaele S."/>
            <person name="Robideau G.P."/>
            <person name="Thines M."/>
            <person name="Win J."/>
            <person name="Zerillo M.M."/>
            <person name="Beakes G.W."/>
            <person name="Boore J.L."/>
            <person name="Busam D."/>
            <person name="Dumas B."/>
            <person name="Ferriera S."/>
            <person name="Fuerstenberg S.I."/>
            <person name="Gachon C.M."/>
            <person name="Gaulin E."/>
            <person name="Govers F."/>
            <person name="Grenville-Briggs L."/>
            <person name="Horner N."/>
            <person name="Hostetler J."/>
            <person name="Jiang R.H."/>
            <person name="Johnson J."/>
            <person name="Krajaejun T."/>
            <person name="Lin H."/>
            <person name="Meijer H.J."/>
            <person name="Moore B."/>
            <person name="Morris P."/>
            <person name="Phuntmart V."/>
            <person name="Puiu D."/>
            <person name="Shetty J."/>
            <person name="Stajich J.E."/>
            <person name="Tripathy S."/>
            <person name="Wawra S."/>
            <person name="van West P."/>
            <person name="Whitty B.R."/>
            <person name="Coutinho P.M."/>
            <person name="Henrissat B."/>
            <person name="Martin F."/>
            <person name="Thomas P.D."/>
            <person name="Tyler B.M."/>
            <person name="De Vries R.P."/>
            <person name="Kamoun S."/>
            <person name="Yandell M."/>
            <person name="Tisserat N."/>
            <person name="Buell C.R."/>
        </authorList>
    </citation>
    <scope>NUCLEOTIDE SEQUENCE</scope>
    <source>
        <strain evidence="3">DAOM:BR144</strain>
    </source>
</reference>
<dbReference type="GO" id="GO:0034472">
    <property type="term" value="P:snRNA 3'-end processing"/>
    <property type="evidence" value="ECO:0007669"/>
    <property type="project" value="TreeGrafter"/>
</dbReference>
<evidence type="ECO:0000256" key="1">
    <source>
        <dbReference type="SAM" id="MobiDB-lite"/>
    </source>
</evidence>
<feature type="compositionally biased region" description="Pro residues" evidence="1">
    <location>
        <begin position="49"/>
        <end position="58"/>
    </location>
</feature>
<dbReference type="HOGENOM" id="CLU_269963_0_0_1"/>
<protein>
    <submittedName>
        <fullName evidence="2">Uncharacterized protein</fullName>
    </submittedName>
</protein>